<reference evidence="1" key="1">
    <citation type="journal article" date="2020" name="Nat. Commun.">
        <title>Large-scale genome sequencing of mycorrhizal fungi provides insights into the early evolution of symbiotic traits.</title>
        <authorList>
            <person name="Miyauchi S."/>
            <person name="Kiss E."/>
            <person name="Kuo A."/>
            <person name="Drula E."/>
            <person name="Kohler A."/>
            <person name="Sanchez-Garcia M."/>
            <person name="Morin E."/>
            <person name="Andreopoulos B."/>
            <person name="Barry K.W."/>
            <person name="Bonito G."/>
            <person name="Buee M."/>
            <person name="Carver A."/>
            <person name="Chen C."/>
            <person name="Cichocki N."/>
            <person name="Clum A."/>
            <person name="Culley D."/>
            <person name="Crous P.W."/>
            <person name="Fauchery L."/>
            <person name="Girlanda M."/>
            <person name="Hayes R.D."/>
            <person name="Keri Z."/>
            <person name="LaButti K."/>
            <person name="Lipzen A."/>
            <person name="Lombard V."/>
            <person name="Magnuson J."/>
            <person name="Maillard F."/>
            <person name="Murat C."/>
            <person name="Nolan M."/>
            <person name="Ohm R.A."/>
            <person name="Pangilinan J."/>
            <person name="Pereira M.F."/>
            <person name="Perotto S."/>
            <person name="Peter M."/>
            <person name="Pfister S."/>
            <person name="Riley R."/>
            <person name="Sitrit Y."/>
            <person name="Stielow J.B."/>
            <person name="Szollosi G."/>
            <person name="Zifcakova L."/>
            <person name="Stursova M."/>
            <person name="Spatafora J.W."/>
            <person name="Tedersoo L."/>
            <person name="Vaario L.M."/>
            <person name="Yamada A."/>
            <person name="Yan M."/>
            <person name="Wang P."/>
            <person name="Xu J."/>
            <person name="Bruns T."/>
            <person name="Baldrian P."/>
            <person name="Vilgalys R."/>
            <person name="Dunand C."/>
            <person name="Henrissat B."/>
            <person name="Grigoriev I.V."/>
            <person name="Hibbett D."/>
            <person name="Nagy L.G."/>
            <person name="Martin F.M."/>
        </authorList>
    </citation>
    <scope>NUCLEOTIDE SEQUENCE</scope>
    <source>
        <strain evidence="1">UP504</strain>
    </source>
</reference>
<keyword evidence="2" id="KW-1185">Reference proteome</keyword>
<dbReference type="Proteomes" id="UP000886523">
    <property type="component" value="Unassembled WGS sequence"/>
</dbReference>
<evidence type="ECO:0000313" key="2">
    <source>
        <dbReference type="Proteomes" id="UP000886523"/>
    </source>
</evidence>
<accession>A0A9P6B0S4</accession>
<comment type="caution">
    <text evidence="1">The sequence shown here is derived from an EMBL/GenBank/DDBJ whole genome shotgun (WGS) entry which is preliminary data.</text>
</comment>
<protein>
    <submittedName>
        <fullName evidence="1">Uncharacterized protein</fullName>
    </submittedName>
</protein>
<gene>
    <name evidence="1" type="ORF">BS47DRAFT_768129</name>
</gene>
<dbReference type="AlphaFoldDB" id="A0A9P6B0S4"/>
<evidence type="ECO:0000313" key="1">
    <source>
        <dbReference type="EMBL" id="KAF9515568.1"/>
    </source>
</evidence>
<sequence>MSCASQLSDSCRGRTNDSPPASVSYRLYVLRFFPQRHRRRFHLWEDNLPHGIVKSILPCAPLAILKYLEYLGARLLGRAVWGNGRCNQPVRYSCLPFEYSQAQFLPKSNAGILHHRVVFHPCTYRFSPRETSLDCFAIISFIVNTATASAPAHKSTSIVVVVVEVGLASNRTIYIPNDSHLSTSFSILSISSLSLESSEGNLVANSWQPELSHLPA</sequence>
<dbReference type="EMBL" id="MU128948">
    <property type="protein sequence ID" value="KAF9515568.1"/>
    <property type="molecule type" value="Genomic_DNA"/>
</dbReference>
<proteinExistence type="predicted"/>
<organism evidence="1 2">
    <name type="scientific">Hydnum rufescens UP504</name>
    <dbReference type="NCBI Taxonomy" id="1448309"/>
    <lineage>
        <taxon>Eukaryota</taxon>
        <taxon>Fungi</taxon>
        <taxon>Dikarya</taxon>
        <taxon>Basidiomycota</taxon>
        <taxon>Agaricomycotina</taxon>
        <taxon>Agaricomycetes</taxon>
        <taxon>Cantharellales</taxon>
        <taxon>Hydnaceae</taxon>
        <taxon>Hydnum</taxon>
    </lineage>
</organism>
<name>A0A9P6B0S4_9AGAM</name>